<dbReference type="InterPro" id="IPR007402">
    <property type="entry name" value="DUF455"/>
</dbReference>
<name>A0A381XTT0_9ZZZZ</name>
<dbReference type="PANTHER" id="PTHR42782:SF4">
    <property type="entry name" value="DUF455 DOMAIN-CONTAINING PROTEIN"/>
    <property type="match status" value="1"/>
</dbReference>
<evidence type="ECO:0008006" key="2">
    <source>
        <dbReference type="Google" id="ProtNLM"/>
    </source>
</evidence>
<dbReference type="PANTHER" id="PTHR42782">
    <property type="entry name" value="SI:CH73-314G15.3"/>
    <property type="match status" value="1"/>
</dbReference>
<gene>
    <name evidence="1" type="ORF">METZ01_LOCUS121028</name>
</gene>
<protein>
    <recommendedName>
        <fullName evidence="2">Rhamnosyltransferase</fullName>
    </recommendedName>
</protein>
<proteinExistence type="predicted"/>
<dbReference type="AlphaFoldDB" id="A0A381XTT0"/>
<dbReference type="EMBL" id="UINC01016362">
    <property type="protein sequence ID" value="SVA68174.1"/>
    <property type="molecule type" value="Genomic_DNA"/>
</dbReference>
<accession>A0A381XTT0</accession>
<dbReference type="InterPro" id="IPR009078">
    <property type="entry name" value="Ferritin-like_SF"/>
</dbReference>
<dbReference type="Pfam" id="PF04305">
    <property type="entry name" value="DUF455"/>
    <property type="match status" value="1"/>
</dbReference>
<evidence type="ECO:0000313" key="1">
    <source>
        <dbReference type="EMBL" id="SVA68174.1"/>
    </source>
</evidence>
<dbReference type="SUPFAM" id="SSF47240">
    <property type="entry name" value="Ferritin-like"/>
    <property type="match status" value="1"/>
</dbReference>
<reference evidence="1" key="1">
    <citation type="submission" date="2018-05" db="EMBL/GenBank/DDBJ databases">
        <authorList>
            <person name="Lanie J.A."/>
            <person name="Ng W.-L."/>
            <person name="Kazmierczak K.M."/>
            <person name="Andrzejewski T.M."/>
            <person name="Davidsen T.M."/>
            <person name="Wayne K.J."/>
            <person name="Tettelin H."/>
            <person name="Glass J.I."/>
            <person name="Rusch D."/>
            <person name="Podicherti R."/>
            <person name="Tsui H.-C.T."/>
            <person name="Winkler M.E."/>
        </authorList>
    </citation>
    <scope>NUCLEOTIDE SEQUENCE</scope>
</reference>
<dbReference type="CDD" id="cd00657">
    <property type="entry name" value="Ferritin_like"/>
    <property type="match status" value="1"/>
</dbReference>
<dbReference type="InterPro" id="IPR011197">
    <property type="entry name" value="UCP012318"/>
</dbReference>
<dbReference type="PIRSF" id="PIRSF012318">
    <property type="entry name" value="UCP012318"/>
    <property type="match status" value="1"/>
</dbReference>
<sequence length="276" mass="31195">MIKHQPKSETDFVTLTGGACAILLTSDAAKKAELSWNLAADWLSRKLTRIGKKRPPKRPLRPRLPVLMPVRNMPRRRPNSIKGRLAFMHAIAHIELNAIDLAWDIIARFRNSDLPIAFYDDWVNVANDEAKHFSMLTNYLNQNNACYGEFPAHDSLWESAEKTSDDILSRLAIVPLVLEARGLDTTPGAIKKLSATGDTKAARILKIIGEEEISHVATGVRWFHHICKSRELEPASTFQLLVKSRFNGFLKPPFATNARTLAGFPRFYYEPLARLR</sequence>
<organism evidence="1">
    <name type="scientific">marine metagenome</name>
    <dbReference type="NCBI Taxonomy" id="408172"/>
    <lineage>
        <taxon>unclassified sequences</taxon>
        <taxon>metagenomes</taxon>
        <taxon>ecological metagenomes</taxon>
    </lineage>
</organism>